<gene>
    <name evidence="2" type="primary">kptA</name>
    <name evidence="2" type="ORF">SNAT2548_LOCUS13968</name>
</gene>
<reference evidence="2" key="1">
    <citation type="submission" date="2021-02" db="EMBL/GenBank/DDBJ databases">
        <authorList>
            <person name="Dougan E. K."/>
            <person name="Rhodes N."/>
            <person name="Thang M."/>
            <person name="Chan C."/>
        </authorList>
    </citation>
    <scope>NUCLEOTIDE SEQUENCE</scope>
</reference>
<dbReference type="EMBL" id="CAJNDS010001557">
    <property type="protein sequence ID" value="CAE7264919.1"/>
    <property type="molecule type" value="Genomic_DNA"/>
</dbReference>
<organism evidence="2 3">
    <name type="scientific">Symbiodinium natans</name>
    <dbReference type="NCBI Taxonomy" id="878477"/>
    <lineage>
        <taxon>Eukaryota</taxon>
        <taxon>Sar</taxon>
        <taxon>Alveolata</taxon>
        <taxon>Dinophyceae</taxon>
        <taxon>Suessiales</taxon>
        <taxon>Symbiodiniaceae</taxon>
        <taxon>Symbiodinium</taxon>
    </lineage>
</organism>
<dbReference type="Proteomes" id="UP000604046">
    <property type="component" value="Unassembled WGS sequence"/>
</dbReference>
<feature type="compositionally biased region" description="Polar residues" evidence="1">
    <location>
        <begin position="707"/>
        <end position="719"/>
    </location>
</feature>
<dbReference type="InterPro" id="IPR043502">
    <property type="entry name" value="DNA/RNA_pol_sf"/>
</dbReference>
<comment type="caution">
    <text evidence="2">The sequence shown here is derived from an EMBL/GenBank/DDBJ whole genome shotgun (WGS) entry which is preliminary data.</text>
</comment>
<feature type="region of interest" description="Disordered" evidence="1">
    <location>
        <begin position="691"/>
        <end position="739"/>
    </location>
</feature>
<proteinExistence type="predicted"/>
<evidence type="ECO:0000313" key="3">
    <source>
        <dbReference type="Proteomes" id="UP000604046"/>
    </source>
</evidence>
<feature type="region of interest" description="Disordered" evidence="1">
    <location>
        <begin position="638"/>
        <end position="658"/>
    </location>
</feature>
<dbReference type="OrthoDB" id="443792at2759"/>
<feature type="region of interest" description="Disordered" evidence="1">
    <location>
        <begin position="800"/>
        <end position="821"/>
    </location>
</feature>
<accession>A0A812MW33</accession>
<evidence type="ECO:0000256" key="1">
    <source>
        <dbReference type="SAM" id="MobiDB-lite"/>
    </source>
</evidence>
<dbReference type="SUPFAM" id="SSF56672">
    <property type="entry name" value="DNA/RNA polymerases"/>
    <property type="match status" value="1"/>
</dbReference>
<keyword evidence="3" id="KW-1185">Reference proteome</keyword>
<protein>
    <submittedName>
        <fullName evidence="2">KptA protein</fullName>
    </submittedName>
</protein>
<sequence length="1045" mass="116332">MEVQPDLLHPDSLVEVLRFGFPLDPAAFVKKAISVGHPFDFKADLPPALRQVVCKNVRGSDYSLAKRRLQFVAKWSARAKALEEKEKQLHESLPKHVRDTLKGKRLLLWQEMIQEYDLPDKNLISDMQEGFKLSGWLPTSGAFPLQSRRPEYSLETLKLLAAGLNRVTLEKAEKRQEDALESLTWEETLAEEDSSWIWRCNEDDLDSKVVARRFGIRQGLKIRVIDDCTACGLNNTVGLTERMVIHSIDFMASLLSHAVREADPSCGPLCGRTFDLKSAYKQFAISTADRELLRLVVNVAGSKERAIFGFNSLPFGAVGSVAAFLRVSMSVWQIGVLGARLLWTSFFDDFSVVSKASLVKNAGFVVESLFSLLGLSFAREGKKAPPFSQLFRMLGLEVDLSGFEQRVVKIGHTEERKIELQHFIQQIKLDQSLDLKTAERLRGRMNFFEGHCFGRGPAQALRTLDFQARSGALCKGLSNAAVDALDTLSECISSASPLEISVRCLRTWYLFTDGECDAKAGTGGVGGILYDEDGKLVEAFGAPVPSHLMQDLLRTSANPIYELEILPVLLAYRLWYRLLANAQVVCYLDNDAARYALIRSCGSTAHAADAVREVRTLNLQSACTTYFISAYSLPPREHPRSHYRADGHHRRTATELRQRGWQSWEGHNEWRHGATESTGWWHGWNSWTERTEWHSEEAESQGDGQPGTVSDGPSSSSAQAVKIQAQDQGEPHMEEADVPVPAINPVVDGTAPDMMNEVRTPTADPVASETTTDEEELIPAKEHAAVQHAAIQCGPVTCDQATQTSDNERPGKAAPGNYTPQGLPLQSVAMKADEHPIEETSGEVCGTRRGGDARGAVRRAQTIGPERVPPHQGLNAAARLRLGKAKQLLGELLPSNPGASLTAFQMQGHYKFRHDLYHKAQQGEAYDIRGQHIDSPLLTDNVGRWIWSLVGALLTHDKLGQVQSWQTGGDLVESWMHSLWTTQGQAELDILAGVSRLASHLHDGLQNLPRALYLQLQWKTHWPEFFQALMPYLYVARPRYQTYRP</sequence>
<evidence type="ECO:0000313" key="2">
    <source>
        <dbReference type="EMBL" id="CAE7264919.1"/>
    </source>
</evidence>
<name>A0A812MW33_9DINO</name>
<dbReference type="AlphaFoldDB" id="A0A812MW33"/>